<evidence type="ECO:0000313" key="3">
    <source>
        <dbReference type="Proteomes" id="UP000663281"/>
    </source>
</evidence>
<feature type="signal peptide" evidence="1">
    <location>
        <begin position="1"/>
        <end position="24"/>
    </location>
</feature>
<proteinExistence type="predicted"/>
<keyword evidence="1" id="KW-0732">Signal</keyword>
<organism evidence="2 3">
    <name type="scientific">Shewanella cyperi</name>
    <dbReference type="NCBI Taxonomy" id="2814292"/>
    <lineage>
        <taxon>Bacteria</taxon>
        <taxon>Pseudomonadati</taxon>
        <taxon>Pseudomonadota</taxon>
        <taxon>Gammaproteobacteria</taxon>
        <taxon>Alteromonadales</taxon>
        <taxon>Shewanellaceae</taxon>
        <taxon>Shewanella</taxon>
    </lineage>
</organism>
<keyword evidence="3" id="KW-1185">Reference proteome</keyword>
<dbReference type="Proteomes" id="UP000663281">
    <property type="component" value="Chromosome"/>
</dbReference>
<dbReference type="KEGG" id="scyp:JYB88_01390"/>
<evidence type="ECO:0000313" key="2">
    <source>
        <dbReference type="EMBL" id="QSX30347.1"/>
    </source>
</evidence>
<feature type="chain" id="PRO_5037606528" evidence="1">
    <location>
        <begin position="25"/>
        <end position="266"/>
    </location>
</feature>
<evidence type="ECO:0000256" key="1">
    <source>
        <dbReference type="SAM" id="SignalP"/>
    </source>
</evidence>
<name>A0A975ALF2_9GAMM</name>
<dbReference type="EMBL" id="CP071504">
    <property type="protein sequence ID" value="QSX30347.1"/>
    <property type="molecule type" value="Genomic_DNA"/>
</dbReference>
<reference evidence="2 3" key="1">
    <citation type="submission" date="2021-03" db="EMBL/GenBank/DDBJ databases">
        <title>Novel species identification of genus Shewanella.</title>
        <authorList>
            <person name="Liu G."/>
            <person name="Zhang Q."/>
        </authorList>
    </citation>
    <scope>NUCLEOTIDE SEQUENCE [LARGE SCALE GENOMIC DNA]</scope>
    <source>
        <strain evidence="2 3">FJAT-53726</strain>
    </source>
</reference>
<dbReference type="AlphaFoldDB" id="A0A975ALF2"/>
<gene>
    <name evidence="2" type="ORF">JYB88_01390</name>
</gene>
<accession>A0A975ALF2</accession>
<protein>
    <submittedName>
        <fullName evidence="2">Erythromycin esterase family protein</fullName>
    </submittedName>
</protein>
<sequence>MSPTLLRVLSLLISLIGLMPMAEAQSGESCSPLPGDVAQLVDVSDGILLVGELHGTTESPGRFLDLVCHASKKSSSKTIVAIEYLPGQIQLTGDNQQLKQSVEQLDSWQQQHDGKTSEAMFFLLTRLNQLVAEQRIEVVFFDASADDRELAMAQNLMALQSPNTRVIALTGNRHNKINHGNDWDPNSKNMGAYMREHGANVTSLNLLHGGGSAWVCMEQCKSHNFPPPKIPHTKILFEASAANGYQYHWAIGPISASKPYIATPQL</sequence>
<dbReference type="RefSeq" id="WP_207325218.1">
    <property type="nucleotide sequence ID" value="NZ_CP071504.1"/>
</dbReference>
<dbReference type="SUPFAM" id="SSF159501">
    <property type="entry name" value="EreA/ChaN-like"/>
    <property type="match status" value="1"/>
</dbReference>